<dbReference type="Proteomes" id="UP001165960">
    <property type="component" value="Unassembled WGS sequence"/>
</dbReference>
<accession>A0ACC2TG46</accession>
<keyword evidence="2" id="KW-1185">Reference proteome</keyword>
<comment type="caution">
    <text evidence="1">The sequence shown here is derived from an EMBL/GenBank/DDBJ whole genome shotgun (WGS) entry which is preliminary data.</text>
</comment>
<gene>
    <name evidence="1" type="ORF">DSO57_1016491</name>
</gene>
<protein>
    <submittedName>
        <fullName evidence="1">Uncharacterized protein</fullName>
    </submittedName>
</protein>
<proteinExistence type="predicted"/>
<evidence type="ECO:0000313" key="2">
    <source>
        <dbReference type="Proteomes" id="UP001165960"/>
    </source>
</evidence>
<sequence length="299" mass="33966">MNHLIFSAVLTACLGIGGHQHTHQHGPYNKPPNEYFYKEPAQLKSSETYSWPTLVLPCCIQHIAIYYFVFYVLTYFDSNFGQFNVHAKVFRWMMTVYPILTALTGFQVSNLVPYLAKILPHFMGLYSGRALGPWDQQPTGIQGKEFESHYWAQVSRGKELSILTLVKKSMRELEKLLKDIDFPIAEIKEIDRKIKAKVKYAVLKGDKIDKVSAEALMTGILDTPDKTIEPLLNIQKTVVEGLQFKAYNLSAPSIWVDDPEMYVHLKPAKCSRKEDTELPAQLLAPRMAKPAEAASKEKA</sequence>
<reference evidence="1" key="1">
    <citation type="submission" date="2022-04" db="EMBL/GenBank/DDBJ databases">
        <title>Genome of the entomopathogenic fungus Entomophthora muscae.</title>
        <authorList>
            <person name="Elya C."/>
            <person name="Lovett B.R."/>
            <person name="Lee E."/>
            <person name="Macias A.M."/>
            <person name="Hajek A.E."/>
            <person name="De Bivort B.L."/>
            <person name="Kasson M.T."/>
            <person name="De Fine Licht H.H."/>
            <person name="Stajich J.E."/>
        </authorList>
    </citation>
    <scope>NUCLEOTIDE SEQUENCE</scope>
    <source>
        <strain evidence="1">Berkeley</strain>
    </source>
</reference>
<dbReference type="EMBL" id="QTSX02002907">
    <property type="protein sequence ID" value="KAJ9073440.1"/>
    <property type="molecule type" value="Genomic_DNA"/>
</dbReference>
<organism evidence="1 2">
    <name type="scientific">Entomophthora muscae</name>
    <dbReference type="NCBI Taxonomy" id="34485"/>
    <lineage>
        <taxon>Eukaryota</taxon>
        <taxon>Fungi</taxon>
        <taxon>Fungi incertae sedis</taxon>
        <taxon>Zoopagomycota</taxon>
        <taxon>Entomophthoromycotina</taxon>
        <taxon>Entomophthoromycetes</taxon>
        <taxon>Entomophthorales</taxon>
        <taxon>Entomophthoraceae</taxon>
        <taxon>Entomophthora</taxon>
    </lineage>
</organism>
<evidence type="ECO:0000313" key="1">
    <source>
        <dbReference type="EMBL" id="KAJ9073440.1"/>
    </source>
</evidence>
<name>A0ACC2TG46_9FUNG</name>